<keyword evidence="4 12" id="KW-0548">Nucleotidyltransferase</keyword>
<evidence type="ECO:0000256" key="11">
    <source>
        <dbReference type="ARBA" id="ARBA00023163"/>
    </source>
</evidence>
<keyword evidence="1 12" id="KW-0240">DNA-directed RNA polymerase</keyword>
<dbReference type="GO" id="GO:1990077">
    <property type="term" value="C:primosome complex"/>
    <property type="evidence" value="ECO:0007669"/>
    <property type="project" value="UniProtKB-KW"/>
</dbReference>
<evidence type="ECO:0000256" key="9">
    <source>
        <dbReference type="ARBA" id="ARBA00022842"/>
    </source>
</evidence>
<gene>
    <name evidence="12" type="primary">dnaG</name>
    <name evidence="16" type="ORF">A3J04_01520</name>
</gene>
<comment type="similarity">
    <text evidence="12 13">Belongs to the DnaG primase family.</text>
</comment>
<evidence type="ECO:0000256" key="14">
    <source>
        <dbReference type="PIRSR" id="PIRSR002811-1"/>
    </source>
</evidence>
<evidence type="ECO:0000256" key="2">
    <source>
        <dbReference type="ARBA" id="ARBA00022515"/>
    </source>
</evidence>
<keyword evidence="3 12" id="KW-0808">Transferase</keyword>
<proteinExistence type="inferred from homology"/>
<feature type="domain" description="Toprim" evidence="15">
    <location>
        <begin position="254"/>
        <end position="335"/>
    </location>
</feature>
<dbReference type="GO" id="GO:0006269">
    <property type="term" value="P:DNA replication, synthesis of primer"/>
    <property type="evidence" value="ECO:0007669"/>
    <property type="project" value="UniProtKB-UniRule"/>
</dbReference>
<evidence type="ECO:0000256" key="4">
    <source>
        <dbReference type="ARBA" id="ARBA00022695"/>
    </source>
</evidence>
<dbReference type="CDD" id="cd03364">
    <property type="entry name" value="TOPRIM_DnaG_primases"/>
    <property type="match status" value="1"/>
</dbReference>
<evidence type="ECO:0000256" key="3">
    <source>
        <dbReference type="ARBA" id="ARBA00022679"/>
    </source>
</evidence>
<dbReference type="GO" id="GO:0003677">
    <property type="term" value="F:DNA binding"/>
    <property type="evidence" value="ECO:0007669"/>
    <property type="project" value="UniProtKB-KW"/>
</dbReference>
<comment type="function">
    <text evidence="12 13">RNA polymerase that catalyzes the synthesis of short RNA molecules used as primers for DNA polymerase during DNA replication.</text>
</comment>
<protein>
    <recommendedName>
        <fullName evidence="12 13">DNA primase</fullName>
        <ecNumber evidence="12">2.7.7.101</ecNumber>
    </recommendedName>
</protein>
<evidence type="ECO:0000313" key="17">
    <source>
        <dbReference type="Proteomes" id="UP000177954"/>
    </source>
</evidence>
<dbReference type="SMART" id="SM00493">
    <property type="entry name" value="TOPRIM"/>
    <property type="match status" value="1"/>
</dbReference>
<keyword evidence="7 12" id="KW-0863">Zinc-finger</keyword>
<keyword evidence="11 12" id="KW-0804">Transcription</keyword>
<keyword evidence="6 12" id="KW-0479">Metal-binding</keyword>
<dbReference type="GO" id="GO:0000428">
    <property type="term" value="C:DNA-directed RNA polymerase complex"/>
    <property type="evidence" value="ECO:0007669"/>
    <property type="project" value="UniProtKB-KW"/>
</dbReference>
<dbReference type="Gene3D" id="3.40.1360.10">
    <property type="match status" value="1"/>
</dbReference>
<comment type="cofactor">
    <cofactor evidence="12 13 14">
        <name>Zn(2+)</name>
        <dbReference type="ChEBI" id="CHEBI:29105"/>
    </cofactor>
    <text evidence="12 13 14">Binds 1 zinc ion per monomer.</text>
</comment>
<dbReference type="GO" id="GO:0005737">
    <property type="term" value="C:cytoplasm"/>
    <property type="evidence" value="ECO:0007669"/>
    <property type="project" value="TreeGrafter"/>
</dbReference>
<evidence type="ECO:0000256" key="6">
    <source>
        <dbReference type="ARBA" id="ARBA00022723"/>
    </source>
</evidence>
<evidence type="ECO:0000313" key="16">
    <source>
        <dbReference type="EMBL" id="OGZ55520.1"/>
    </source>
</evidence>
<dbReference type="PANTHER" id="PTHR30313">
    <property type="entry name" value="DNA PRIMASE"/>
    <property type="match status" value="1"/>
</dbReference>
<dbReference type="InterPro" id="IPR036977">
    <property type="entry name" value="DNA_primase_Znf_CHC2"/>
</dbReference>
<dbReference type="InterPro" id="IPR050219">
    <property type="entry name" value="DnaG_primase"/>
</dbReference>
<dbReference type="GO" id="GO:0003899">
    <property type="term" value="F:DNA-directed RNA polymerase activity"/>
    <property type="evidence" value="ECO:0007669"/>
    <property type="project" value="UniProtKB-UniRule"/>
</dbReference>
<keyword evidence="2 12" id="KW-0639">Primosome</keyword>
<organism evidence="16 17">
    <name type="scientific">Candidatus Ryanbacteria bacterium RIFCSPLOWO2_02_FULL_47_14</name>
    <dbReference type="NCBI Taxonomy" id="1802129"/>
    <lineage>
        <taxon>Bacteria</taxon>
        <taxon>Candidatus Ryaniibacteriota</taxon>
    </lineage>
</organism>
<dbReference type="InterPro" id="IPR034151">
    <property type="entry name" value="TOPRIM_DnaG_bac"/>
</dbReference>
<dbReference type="PIRSF" id="PIRSF002811">
    <property type="entry name" value="DnaG"/>
    <property type="match status" value="1"/>
</dbReference>
<dbReference type="InterPro" id="IPR013264">
    <property type="entry name" value="DNAG_N"/>
</dbReference>
<dbReference type="EMBL" id="MHNZ01000032">
    <property type="protein sequence ID" value="OGZ55520.1"/>
    <property type="molecule type" value="Genomic_DNA"/>
</dbReference>
<dbReference type="InterPro" id="IPR037068">
    <property type="entry name" value="DNA_primase_core_N_sf"/>
</dbReference>
<dbReference type="Gene3D" id="3.90.980.10">
    <property type="entry name" value="DNA primase, catalytic core, N-terminal domain"/>
    <property type="match status" value="1"/>
</dbReference>
<reference evidence="16 17" key="1">
    <citation type="journal article" date="2016" name="Nat. Commun.">
        <title>Thousands of microbial genomes shed light on interconnected biogeochemical processes in an aquifer system.</title>
        <authorList>
            <person name="Anantharaman K."/>
            <person name="Brown C.T."/>
            <person name="Hug L.A."/>
            <person name="Sharon I."/>
            <person name="Castelle C.J."/>
            <person name="Probst A.J."/>
            <person name="Thomas B.C."/>
            <person name="Singh A."/>
            <person name="Wilkins M.J."/>
            <person name="Karaoz U."/>
            <person name="Brodie E.L."/>
            <person name="Williams K.H."/>
            <person name="Hubbard S.S."/>
            <person name="Banfield J.F."/>
        </authorList>
    </citation>
    <scope>NUCLEOTIDE SEQUENCE [LARGE SCALE GENOMIC DNA]</scope>
</reference>
<accession>A0A1G2GZL9</accession>
<dbReference type="GO" id="GO:0008270">
    <property type="term" value="F:zinc ion binding"/>
    <property type="evidence" value="ECO:0007669"/>
    <property type="project" value="UniProtKB-UniRule"/>
</dbReference>
<evidence type="ECO:0000256" key="7">
    <source>
        <dbReference type="ARBA" id="ARBA00022771"/>
    </source>
</evidence>
<evidence type="ECO:0000256" key="5">
    <source>
        <dbReference type="ARBA" id="ARBA00022705"/>
    </source>
</evidence>
<dbReference type="SUPFAM" id="SSF57783">
    <property type="entry name" value="Zinc beta-ribbon"/>
    <property type="match status" value="1"/>
</dbReference>
<comment type="caution">
    <text evidence="16">The sequence shown here is derived from an EMBL/GenBank/DDBJ whole genome shotgun (WGS) entry which is preliminary data.</text>
</comment>
<name>A0A1G2GZL9_9BACT</name>
<evidence type="ECO:0000256" key="1">
    <source>
        <dbReference type="ARBA" id="ARBA00022478"/>
    </source>
</evidence>
<dbReference type="EC" id="2.7.7.101" evidence="12"/>
<keyword evidence="8 12" id="KW-0862">Zinc</keyword>
<comment type="subunit">
    <text evidence="12">Monomer. Interacts with DnaB.</text>
</comment>
<dbReference type="STRING" id="1802129.A3J04_01520"/>
<dbReference type="InterPro" id="IPR030846">
    <property type="entry name" value="DnaG_bac"/>
</dbReference>
<dbReference type="PROSITE" id="PS50880">
    <property type="entry name" value="TOPRIM"/>
    <property type="match status" value="1"/>
</dbReference>
<evidence type="ECO:0000256" key="8">
    <source>
        <dbReference type="ARBA" id="ARBA00022833"/>
    </source>
</evidence>
<dbReference type="SUPFAM" id="SSF56731">
    <property type="entry name" value="DNA primase core"/>
    <property type="match status" value="1"/>
</dbReference>
<comment type="domain">
    <text evidence="12">Contains an N-terminal zinc-binding domain, a central core domain that contains the primase activity, and a C-terminal DnaB-binding domain.</text>
</comment>
<feature type="zinc finger region" description="CHC2-type" evidence="12 14">
    <location>
        <begin position="34"/>
        <end position="58"/>
    </location>
</feature>
<dbReference type="InterPro" id="IPR002694">
    <property type="entry name" value="Znf_CHC2"/>
</dbReference>
<dbReference type="Proteomes" id="UP000177954">
    <property type="component" value="Unassembled WGS sequence"/>
</dbReference>
<dbReference type="Pfam" id="PF08275">
    <property type="entry name" value="DNAG_N"/>
    <property type="match status" value="1"/>
</dbReference>
<comment type="catalytic activity">
    <reaction evidence="12">
        <text>ssDNA + n NTP = ssDNA/pppN(pN)n-1 hybrid + (n-1) diphosphate.</text>
        <dbReference type="EC" id="2.7.7.101"/>
    </reaction>
</comment>
<keyword evidence="9" id="KW-0460">Magnesium</keyword>
<dbReference type="NCBIfam" id="TIGR01391">
    <property type="entry name" value="dnaG"/>
    <property type="match status" value="1"/>
</dbReference>
<dbReference type="SMART" id="SM00400">
    <property type="entry name" value="ZnF_CHCC"/>
    <property type="match status" value="1"/>
</dbReference>
<evidence type="ECO:0000259" key="15">
    <source>
        <dbReference type="PROSITE" id="PS50880"/>
    </source>
</evidence>
<dbReference type="Pfam" id="PF13155">
    <property type="entry name" value="Toprim_2"/>
    <property type="match status" value="1"/>
</dbReference>
<evidence type="ECO:0000256" key="12">
    <source>
        <dbReference type="HAMAP-Rule" id="MF_00974"/>
    </source>
</evidence>
<keyword evidence="10 12" id="KW-0238">DNA-binding</keyword>
<dbReference type="InterPro" id="IPR006171">
    <property type="entry name" value="TOPRIM_dom"/>
</dbReference>
<dbReference type="HAMAP" id="MF_00974">
    <property type="entry name" value="DNA_primase_DnaG"/>
    <property type="match status" value="1"/>
</dbReference>
<evidence type="ECO:0000256" key="10">
    <source>
        <dbReference type="ARBA" id="ARBA00023125"/>
    </source>
</evidence>
<evidence type="ECO:0000256" key="13">
    <source>
        <dbReference type="PIRNR" id="PIRNR002811"/>
    </source>
</evidence>
<keyword evidence="5 12" id="KW-0235">DNA replication</keyword>
<dbReference type="FunFam" id="3.90.580.10:FF:000001">
    <property type="entry name" value="DNA primase"/>
    <property type="match status" value="1"/>
</dbReference>
<sequence>MTSAEQIKARLDVVTLVSSYIKLEKAGMNFKARCPFHSEKTASFYVSPARDIWHCFGCGKGGDIFKFVMEIDGLEFLEALHVLGDRVGVEVRRTDAKEQSARMRLFALTEDAARFFEERLVEAPAACEYLAKRGVSKESIQLFRIGFAPDSWRALGDFLKRKEYSDTEIEKAGLSIQGSRGPYDRFRSRIIFPLEDSLGRVLGFGGRLFEDPGTSSPSGSTGGKYINTPQTALYDKSRYLYGLAKAKEGIHRKKSIVLVEGYLDLILSHQAGVENTVAVSGTALTESHIKILRRISDSLIFSFDVDRAGIEASRRALGLAHTADFTVRIVDIEGGKDPADIVCTDSAHWRKLVEEARESISFFLKKSIASHAPLDPISKKKIGADILPLVARLSNEIEKSHWVSELGKLIKVGEDAIRRELMKIKETGTVEFQEDTEKKEAPLPSRRARLEERIAGFILLDPGLASLGDIPTRPECALATTGALFERLPTRPQGATVEEFLRDLPEDVARDASRLMFEAEIALVDLPDRETEFLSLLHSWRELVIKDKLERLREEIEQQERIGDTQASHAHMCEFQDLTVRLAHIMSNHLYYNDKKNKKES</sequence>
<dbReference type="PANTHER" id="PTHR30313:SF2">
    <property type="entry name" value="DNA PRIMASE"/>
    <property type="match status" value="1"/>
</dbReference>
<dbReference type="InterPro" id="IPR006295">
    <property type="entry name" value="DNA_primase_DnaG"/>
</dbReference>
<dbReference type="Gene3D" id="3.90.580.10">
    <property type="entry name" value="Zinc finger, CHC2-type domain"/>
    <property type="match status" value="1"/>
</dbReference>
<dbReference type="AlphaFoldDB" id="A0A1G2GZL9"/>
<dbReference type="Pfam" id="PF01807">
    <property type="entry name" value="Zn_ribbon_DnaG"/>
    <property type="match status" value="1"/>
</dbReference>